<evidence type="ECO:0000313" key="7">
    <source>
        <dbReference type="EMBL" id="RCS22800.1"/>
    </source>
</evidence>
<dbReference type="PANTHER" id="PTHR43776:SF7">
    <property type="entry name" value="D,D-DIPEPTIDE TRANSPORT ATP-BINDING PROTEIN DDPF-RELATED"/>
    <property type="match status" value="1"/>
</dbReference>
<evidence type="ECO:0000256" key="4">
    <source>
        <dbReference type="ARBA" id="ARBA00022741"/>
    </source>
</evidence>
<keyword evidence="4" id="KW-0547">Nucleotide-binding</keyword>
<dbReference type="CDD" id="cd03257">
    <property type="entry name" value="ABC_NikE_OppD_transporters"/>
    <property type="match status" value="2"/>
</dbReference>
<dbReference type="NCBIfam" id="NF008453">
    <property type="entry name" value="PRK11308.1"/>
    <property type="match status" value="2"/>
</dbReference>
<gene>
    <name evidence="7" type="ORF">DUT91_14940</name>
</gene>
<dbReference type="InterPro" id="IPR050319">
    <property type="entry name" value="ABC_transp_ATP-bind"/>
</dbReference>
<dbReference type="Pfam" id="PF00005">
    <property type="entry name" value="ABC_tran"/>
    <property type="match status" value="2"/>
</dbReference>
<keyword evidence="8" id="KW-1185">Reference proteome</keyword>
<comment type="similarity">
    <text evidence="2">Belongs to the ABC transporter superfamily.</text>
</comment>
<dbReference type="InterPro" id="IPR003439">
    <property type="entry name" value="ABC_transporter-like_ATP-bd"/>
</dbReference>
<dbReference type="GO" id="GO:0055085">
    <property type="term" value="P:transmembrane transport"/>
    <property type="evidence" value="ECO:0007669"/>
    <property type="project" value="UniProtKB-ARBA"/>
</dbReference>
<protein>
    <submittedName>
        <fullName evidence="7">ABC transporter ATP-binding protein</fullName>
    </submittedName>
</protein>
<proteinExistence type="inferred from homology"/>
<dbReference type="GO" id="GO:0005524">
    <property type="term" value="F:ATP binding"/>
    <property type="evidence" value="ECO:0007669"/>
    <property type="project" value="UniProtKB-KW"/>
</dbReference>
<evidence type="ECO:0000256" key="5">
    <source>
        <dbReference type="ARBA" id="ARBA00022840"/>
    </source>
</evidence>
<dbReference type="PROSITE" id="PS50893">
    <property type="entry name" value="ABC_TRANSPORTER_2"/>
    <property type="match status" value="2"/>
</dbReference>
<dbReference type="AlphaFoldDB" id="A0A368K459"/>
<dbReference type="InterPro" id="IPR027417">
    <property type="entry name" value="P-loop_NTPase"/>
</dbReference>
<dbReference type="EMBL" id="QOZG01000006">
    <property type="protein sequence ID" value="RCS22800.1"/>
    <property type="molecule type" value="Genomic_DNA"/>
</dbReference>
<feature type="domain" description="ABC transporter" evidence="6">
    <location>
        <begin position="11"/>
        <end position="262"/>
    </location>
</feature>
<evidence type="ECO:0000259" key="6">
    <source>
        <dbReference type="PROSITE" id="PS50893"/>
    </source>
</evidence>
<feature type="domain" description="ABC transporter" evidence="6">
    <location>
        <begin position="297"/>
        <end position="548"/>
    </location>
</feature>
<dbReference type="GO" id="GO:0015833">
    <property type="term" value="P:peptide transport"/>
    <property type="evidence" value="ECO:0007669"/>
    <property type="project" value="InterPro"/>
</dbReference>
<evidence type="ECO:0000256" key="1">
    <source>
        <dbReference type="ARBA" id="ARBA00004417"/>
    </source>
</evidence>
<dbReference type="PANTHER" id="PTHR43776">
    <property type="entry name" value="TRANSPORT ATP-BINDING PROTEIN"/>
    <property type="match status" value="1"/>
</dbReference>
<organism evidence="7 8">
    <name type="scientific">Phyllobacterium salinisoli</name>
    <dbReference type="NCBI Taxonomy" id="1899321"/>
    <lineage>
        <taxon>Bacteria</taxon>
        <taxon>Pseudomonadati</taxon>
        <taxon>Pseudomonadota</taxon>
        <taxon>Alphaproteobacteria</taxon>
        <taxon>Hyphomicrobiales</taxon>
        <taxon>Phyllobacteriaceae</taxon>
        <taxon>Phyllobacterium</taxon>
    </lineage>
</organism>
<comment type="caution">
    <text evidence="7">The sequence shown here is derived from an EMBL/GenBank/DDBJ whole genome shotgun (WGS) entry which is preliminary data.</text>
</comment>
<dbReference type="Pfam" id="PF08352">
    <property type="entry name" value="oligo_HPY"/>
    <property type="match status" value="1"/>
</dbReference>
<dbReference type="InterPro" id="IPR003593">
    <property type="entry name" value="AAA+_ATPase"/>
</dbReference>
<evidence type="ECO:0000256" key="2">
    <source>
        <dbReference type="ARBA" id="ARBA00005417"/>
    </source>
</evidence>
<dbReference type="SUPFAM" id="SSF52540">
    <property type="entry name" value="P-loop containing nucleoside triphosphate hydrolases"/>
    <property type="match status" value="2"/>
</dbReference>
<sequence>MTPETTHAPLLRVNNLSLRYLSASGPVTILHDVSFELGRGEILGIIGESGAGKSTLGNAIIDLLAPEFQRATGTIEFGGKAIDAADGKGSGGIRGRRISAIFQDHTASLDPLMSVGAQVEETVLATNSSLSKLQARTRTLELLARVGIPEPHKRHRNYPHQFSGGQRQRVVIAIALAGSPDIIVADEPTSALDATVQKQVLALLRNLVDETNISIVLVTHDMGVISEIADRVVVMRNGQIVEQDVTSTILDAPQNEYTRGLLAAVPRLRTSRTVSEREISKTSTTPFAERDREPPILVAKGVSKTFFAPGLQWGRLSGEAGFALQDVNIQIPRGAITGIVGESGSGKTTIGRIIAGLDTARAGWVKIGESDFDVSRNGRRTGLLGRVQMIFQDPAVSLNPRTTVGETLRESIRFGVSPVSGEEPPDMGAMMDRLGLARSLAGRHPHQLSGGQKQRVAIARALLARPQIVIADEPTSALDVSVQAEIVQLLKESVTERNISMIFISHDLALVQDLCSTIYIFRDGRVEDFGPSDFIFSHSQNPYTRSLIDARPRRFTH</sequence>
<keyword evidence="5 7" id="KW-0067">ATP-binding</keyword>
<dbReference type="PROSITE" id="PS00211">
    <property type="entry name" value="ABC_TRANSPORTER_1"/>
    <property type="match status" value="2"/>
</dbReference>
<dbReference type="InterPro" id="IPR017871">
    <property type="entry name" value="ABC_transporter-like_CS"/>
</dbReference>
<evidence type="ECO:0000313" key="8">
    <source>
        <dbReference type="Proteomes" id="UP000253420"/>
    </source>
</evidence>
<evidence type="ECO:0000256" key="3">
    <source>
        <dbReference type="ARBA" id="ARBA00022448"/>
    </source>
</evidence>
<dbReference type="Gene3D" id="3.40.50.300">
    <property type="entry name" value="P-loop containing nucleotide triphosphate hydrolases"/>
    <property type="match status" value="2"/>
</dbReference>
<dbReference type="FunFam" id="3.40.50.300:FF:000016">
    <property type="entry name" value="Oligopeptide ABC transporter ATP-binding component"/>
    <property type="match status" value="1"/>
</dbReference>
<dbReference type="SMART" id="SM00382">
    <property type="entry name" value="AAA"/>
    <property type="match status" value="2"/>
</dbReference>
<dbReference type="OrthoDB" id="8108137at2"/>
<keyword evidence="3" id="KW-0813">Transport</keyword>
<accession>A0A368K459</accession>
<dbReference type="Proteomes" id="UP000253420">
    <property type="component" value="Unassembled WGS sequence"/>
</dbReference>
<reference evidence="7 8" key="1">
    <citation type="submission" date="2018-07" db="EMBL/GenBank/DDBJ databases">
        <title>The draft genome of Phyllobacterium salinisoli.</title>
        <authorList>
            <person name="Liu L."/>
            <person name="Li L."/>
            <person name="Zhang X."/>
            <person name="Liang L."/>
        </authorList>
    </citation>
    <scope>NUCLEOTIDE SEQUENCE [LARGE SCALE GENOMIC DNA]</scope>
    <source>
        <strain evidence="7 8">LLAN61</strain>
    </source>
</reference>
<dbReference type="GO" id="GO:0016887">
    <property type="term" value="F:ATP hydrolysis activity"/>
    <property type="evidence" value="ECO:0007669"/>
    <property type="project" value="InterPro"/>
</dbReference>
<comment type="subcellular location">
    <subcellularLocation>
        <location evidence="1">Cell inner membrane</location>
        <topology evidence="1">Peripheral membrane protein</topology>
    </subcellularLocation>
</comment>
<name>A0A368K459_9HYPH</name>
<dbReference type="RefSeq" id="WP_114441321.1">
    <property type="nucleotide sequence ID" value="NZ_QOZG01000006.1"/>
</dbReference>
<dbReference type="GO" id="GO:0005886">
    <property type="term" value="C:plasma membrane"/>
    <property type="evidence" value="ECO:0007669"/>
    <property type="project" value="UniProtKB-SubCell"/>
</dbReference>
<dbReference type="InterPro" id="IPR013563">
    <property type="entry name" value="Oligopep_ABC_C"/>
</dbReference>